<feature type="region of interest" description="Disordered" evidence="1">
    <location>
        <begin position="265"/>
        <end position="293"/>
    </location>
</feature>
<feature type="non-terminal residue" evidence="2">
    <location>
        <position position="1"/>
    </location>
</feature>
<name>A0A6J4HZF2_9PROT</name>
<feature type="compositionally biased region" description="Basic residues" evidence="1">
    <location>
        <begin position="1"/>
        <end position="16"/>
    </location>
</feature>
<feature type="region of interest" description="Disordered" evidence="1">
    <location>
        <begin position="128"/>
        <end position="163"/>
    </location>
</feature>
<feature type="compositionally biased region" description="Low complexity" evidence="1">
    <location>
        <begin position="128"/>
        <end position="140"/>
    </location>
</feature>
<evidence type="ECO:0000256" key="1">
    <source>
        <dbReference type="SAM" id="MobiDB-lite"/>
    </source>
</evidence>
<protein>
    <submittedName>
        <fullName evidence="2">Uncharacterized protein</fullName>
    </submittedName>
</protein>
<gene>
    <name evidence="2" type="ORF">AVDCRST_MAG08-1425</name>
</gene>
<reference evidence="2" key="1">
    <citation type="submission" date="2020-02" db="EMBL/GenBank/DDBJ databases">
        <authorList>
            <person name="Meier V. D."/>
        </authorList>
    </citation>
    <scope>NUCLEOTIDE SEQUENCE</scope>
    <source>
        <strain evidence="2">AVDCRST_MAG08</strain>
    </source>
</reference>
<feature type="region of interest" description="Disordered" evidence="1">
    <location>
        <begin position="228"/>
        <end position="248"/>
    </location>
</feature>
<feature type="region of interest" description="Disordered" evidence="1">
    <location>
        <begin position="1"/>
        <end position="33"/>
    </location>
</feature>
<proteinExistence type="predicted"/>
<dbReference type="EMBL" id="CADCTG010000129">
    <property type="protein sequence ID" value="CAA9237375.1"/>
    <property type="molecule type" value="Genomic_DNA"/>
</dbReference>
<evidence type="ECO:0000313" key="2">
    <source>
        <dbReference type="EMBL" id="CAA9237375.1"/>
    </source>
</evidence>
<feature type="non-terminal residue" evidence="2">
    <location>
        <position position="306"/>
    </location>
</feature>
<sequence length="306" mass="32148">GHRNPRKHARAARRAGARPPPRGAARARGGCGVLHGGRLREGVGGRHSAGAGGVLPQPVLHPGAAAAPLAARRAFRAPHVAPVDARLADRCRLAGHVRRLLRLRAPAARHRHRARLHHAAVPDPAFRAAAPRAGRAAAGRRGAGGLRRRAADGQPGRDAGWPSLRRRLGARGRAGLGARHDLHPAPRRCWRTRRVHRAVVRHQRRRGLGRRLRARMGGPDRRAVAAAGRHRPGFGGGAGDDDGGLPARRGDAARALRVLGHHLDHADRRPGLGRTAGRLGPGRHGRAGGVGPLHLAARSGAGAAAL</sequence>
<organism evidence="2">
    <name type="scientific">uncultured Acetobacteraceae bacterium</name>
    <dbReference type="NCBI Taxonomy" id="169975"/>
    <lineage>
        <taxon>Bacteria</taxon>
        <taxon>Pseudomonadati</taxon>
        <taxon>Pseudomonadota</taxon>
        <taxon>Alphaproteobacteria</taxon>
        <taxon>Acetobacterales</taxon>
        <taxon>Acetobacteraceae</taxon>
        <taxon>environmental samples</taxon>
    </lineage>
</organism>
<dbReference type="AlphaFoldDB" id="A0A6J4HZF2"/>
<accession>A0A6J4HZF2</accession>